<dbReference type="Gene3D" id="3.40.250.10">
    <property type="entry name" value="Rhodanese-like domain"/>
    <property type="match status" value="1"/>
</dbReference>
<dbReference type="KEGG" id="fpc:FPSM_00792"/>
<evidence type="ECO:0000256" key="1">
    <source>
        <dbReference type="ARBA" id="ARBA00022448"/>
    </source>
</evidence>
<name>A0A075RNV2_FLAPS</name>
<dbReference type="Proteomes" id="UP000596329">
    <property type="component" value="Chromosome"/>
</dbReference>
<proteinExistence type="predicted"/>
<dbReference type="EMBL" id="CP059075">
    <property type="protein sequence ID" value="QRE05053.1"/>
    <property type="molecule type" value="Genomic_DNA"/>
</dbReference>
<dbReference type="PANTHER" id="PTHR45663">
    <property type="entry name" value="GEO12009P1"/>
    <property type="match status" value="1"/>
</dbReference>
<evidence type="ECO:0000313" key="6">
    <source>
        <dbReference type="Proteomes" id="UP000596329"/>
    </source>
</evidence>
<gene>
    <name evidence="5" type="ORF">H0H26_05550</name>
</gene>
<dbReference type="OMA" id="CKKMEPY"/>
<dbReference type="KEGG" id="fpw:IA04_09765"/>
<dbReference type="SUPFAM" id="SSF52833">
    <property type="entry name" value="Thioredoxin-like"/>
    <property type="match status" value="1"/>
</dbReference>
<organism evidence="5 6">
    <name type="scientific">Flavobacterium psychrophilum</name>
    <dbReference type="NCBI Taxonomy" id="96345"/>
    <lineage>
        <taxon>Bacteria</taxon>
        <taxon>Pseudomonadati</taxon>
        <taxon>Bacteroidota</taxon>
        <taxon>Flavobacteriia</taxon>
        <taxon>Flavobacteriales</taxon>
        <taxon>Flavobacteriaceae</taxon>
        <taxon>Flavobacterium</taxon>
    </lineage>
</organism>
<accession>A0A075RNV2</accession>
<dbReference type="Pfam" id="PF00085">
    <property type="entry name" value="Thioredoxin"/>
    <property type="match status" value="1"/>
</dbReference>
<evidence type="ECO:0000256" key="3">
    <source>
        <dbReference type="ARBA" id="ARBA00023157"/>
    </source>
</evidence>
<dbReference type="KEGG" id="fpv:IA03_09825"/>
<reference evidence="5 6" key="1">
    <citation type="submission" date="2020-07" db="EMBL/GenBank/DDBJ databases">
        <title>Genomic characterization of Flavobacterium psychrophilum strains.</title>
        <authorList>
            <person name="Castillo D."/>
            <person name="Jorgensen J."/>
            <person name="Middelboe M."/>
        </authorList>
    </citation>
    <scope>NUCLEOTIDE SEQUENCE [LARGE SCALE GENOMIC DNA]</scope>
    <source>
        <strain evidence="5 6">FPS-R7</strain>
    </source>
</reference>
<dbReference type="Gene3D" id="3.40.30.10">
    <property type="entry name" value="Glutaredoxin"/>
    <property type="match status" value="1"/>
</dbReference>
<dbReference type="InterPro" id="IPR017937">
    <property type="entry name" value="Thioredoxin_CS"/>
</dbReference>
<dbReference type="PROSITE" id="PS51257">
    <property type="entry name" value="PROKAR_LIPOPROTEIN"/>
    <property type="match status" value="1"/>
</dbReference>
<dbReference type="SMART" id="SM00450">
    <property type="entry name" value="RHOD"/>
    <property type="match status" value="1"/>
</dbReference>
<dbReference type="CDD" id="cd00158">
    <property type="entry name" value="RHOD"/>
    <property type="match status" value="1"/>
</dbReference>
<dbReference type="KEGG" id="fpk:IA06_09770"/>
<dbReference type="AlphaFoldDB" id="A0A075RNV2"/>
<dbReference type="GeneID" id="66551817"/>
<dbReference type="InterPro" id="IPR036873">
    <property type="entry name" value="Rhodanese-like_dom_sf"/>
</dbReference>
<protein>
    <submittedName>
        <fullName evidence="5">Thioredoxin fold domain-containing protein</fullName>
    </submittedName>
</protein>
<evidence type="ECO:0000313" key="5">
    <source>
        <dbReference type="EMBL" id="QRE05053.1"/>
    </source>
</evidence>
<dbReference type="Pfam" id="PF00581">
    <property type="entry name" value="Rhodanese"/>
    <property type="match status" value="1"/>
</dbReference>
<keyword evidence="4" id="KW-0676">Redox-active center</keyword>
<dbReference type="InterPro" id="IPR036249">
    <property type="entry name" value="Thioredoxin-like_sf"/>
</dbReference>
<dbReference type="GO" id="GO:0005737">
    <property type="term" value="C:cytoplasm"/>
    <property type="evidence" value="ECO:0007669"/>
    <property type="project" value="TreeGrafter"/>
</dbReference>
<dbReference type="PANTHER" id="PTHR45663:SF11">
    <property type="entry name" value="GEO12009P1"/>
    <property type="match status" value="1"/>
</dbReference>
<evidence type="ECO:0000256" key="4">
    <source>
        <dbReference type="ARBA" id="ARBA00023284"/>
    </source>
</evidence>
<keyword evidence="2" id="KW-0249">Electron transport</keyword>
<dbReference type="InterPro" id="IPR013766">
    <property type="entry name" value="Thioredoxin_domain"/>
</dbReference>
<keyword evidence="3" id="KW-1015">Disulfide bond</keyword>
<dbReference type="RefSeq" id="WP_011964101.1">
    <property type="nucleotide sequence ID" value="NZ_BCNG01000033.1"/>
</dbReference>
<evidence type="ECO:0000256" key="2">
    <source>
        <dbReference type="ARBA" id="ARBA00022982"/>
    </source>
</evidence>
<dbReference type="SUPFAM" id="SSF52821">
    <property type="entry name" value="Rhodanese/Cell cycle control phosphatase"/>
    <property type="match status" value="1"/>
</dbReference>
<dbReference type="PROSITE" id="PS50206">
    <property type="entry name" value="RHODANESE_3"/>
    <property type="match status" value="1"/>
</dbReference>
<keyword evidence="1" id="KW-0813">Transport</keyword>
<dbReference type="PROSITE" id="PS51352">
    <property type="entry name" value="THIOREDOXIN_2"/>
    <property type="match status" value="1"/>
</dbReference>
<sequence length="230" mass="26166">MKKIISILFISLLFISCKGQTEKAIQTIDVKAFAQKLQTTKNPQLLDVRTPQEYAVEHIGDATNVNWNATSFVLEVEKYDKTKPVFVYCKVGGRSAQAADKLAQLGFTTIYNLDGGMMKWNASGMAQPNNKIIGMCNQEFNELLKSNKKVMVNFYAEWCAPCKKMSPYIIKMQDEMKDKVNIVRLDADKNKTLVEALKLDGLPVIILYENGKEIWRNIGYITEEDLKKHL</sequence>
<dbReference type="GO" id="GO:0015035">
    <property type="term" value="F:protein-disulfide reductase activity"/>
    <property type="evidence" value="ECO:0007669"/>
    <property type="project" value="TreeGrafter"/>
</dbReference>
<dbReference type="InterPro" id="IPR001763">
    <property type="entry name" value="Rhodanese-like_dom"/>
</dbReference>
<dbReference type="KEGG" id="fpq:IB65_10050"/>
<dbReference type="CDD" id="cd02947">
    <property type="entry name" value="TRX_family"/>
    <property type="match status" value="1"/>
</dbReference>
<dbReference type="PROSITE" id="PS00194">
    <property type="entry name" value="THIOREDOXIN_1"/>
    <property type="match status" value="1"/>
</dbReference>